<evidence type="ECO:0000256" key="5">
    <source>
        <dbReference type="ARBA" id="ARBA00022989"/>
    </source>
</evidence>
<accession>A0ABS9Z5W2</accession>
<feature type="transmembrane region" description="Helical" evidence="7">
    <location>
        <begin position="92"/>
        <end position="109"/>
    </location>
</feature>
<name>A0ABS9Z5W2_9HYPH</name>
<proteinExistence type="predicted"/>
<feature type="transmembrane region" description="Helical" evidence="7">
    <location>
        <begin position="335"/>
        <end position="352"/>
    </location>
</feature>
<reference evidence="8" key="1">
    <citation type="journal article" date="2022" name="ISME J.">
        <title>Identification of active gaseous-alkane degraders at natural gas seeps.</title>
        <authorList>
            <person name="Farhan Ul Haque M."/>
            <person name="Hernandez M."/>
            <person name="Crombie A.T."/>
            <person name="Murrell J.C."/>
        </authorList>
    </citation>
    <scope>NUCLEOTIDE SEQUENCE</scope>
    <source>
        <strain evidence="8">PC2</strain>
    </source>
</reference>
<feature type="transmembrane region" description="Helical" evidence="7">
    <location>
        <begin position="191"/>
        <end position="210"/>
    </location>
</feature>
<keyword evidence="6 7" id="KW-0472">Membrane</keyword>
<dbReference type="PANTHER" id="PTHR11706:SF33">
    <property type="entry name" value="NATURAL RESISTANCE-ASSOCIATED MACROPHAGE PROTEIN 2"/>
    <property type="match status" value="1"/>
</dbReference>
<organism evidence="8 9">
    <name type="scientific">Candidatus Rhodoblastus alkanivorans</name>
    <dbReference type="NCBI Taxonomy" id="2954117"/>
    <lineage>
        <taxon>Bacteria</taxon>
        <taxon>Pseudomonadati</taxon>
        <taxon>Pseudomonadota</taxon>
        <taxon>Alphaproteobacteria</taxon>
        <taxon>Hyphomicrobiales</taxon>
        <taxon>Rhodoblastaceae</taxon>
        <taxon>Rhodoblastus</taxon>
    </lineage>
</organism>
<feature type="transmembrane region" description="Helical" evidence="7">
    <location>
        <begin position="52"/>
        <end position="71"/>
    </location>
</feature>
<evidence type="ECO:0000256" key="7">
    <source>
        <dbReference type="SAM" id="Phobius"/>
    </source>
</evidence>
<feature type="transmembrane region" description="Helical" evidence="7">
    <location>
        <begin position="364"/>
        <end position="382"/>
    </location>
</feature>
<keyword evidence="4" id="KW-0769">Symport</keyword>
<evidence type="ECO:0000256" key="1">
    <source>
        <dbReference type="ARBA" id="ARBA00004141"/>
    </source>
</evidence>
<keyword evidence="5 7" id="KW-1133">Transmembrane helix</keyword>
<dbReference type="PANTHER" id="PTHR11706">
    <property type="entry name" value="SOLUTE CARRIER PROTEIN FAMILY 11 MEMBER"/>
    <property type="match status" value="1"/>
</dbReference>
<gene>
    <name evidence="8" type="ORF">K2U94_09840</name>
</gene>
<evidence type="ECO:0000256" key="4">
    <source>
        <dbReference type="ARBA" id="ARBA00022847"/>
    </source>
</evidence>
<feature type="transmembrane region" description="Helical" evidence="7">
    <location>
        <begin position="394"/>
        <end position="418"/>
    </location>
</feature>
<evidence type="ECO:0000256" key="3">
    <source>
        <dbReference type="ARBA" id="ARBA00022692"/>
    </source>
</evidence>
<dbReference type="Pfam" id="PF01566">
    <property type="entry name" value="Nramp"/>
    <property type="match status" value="1"/>
</dbReference>
<sequence>MDSQAGGAAARGHSFLHHLAAWGPGLLVMLADTDAGNVVTAAQAGAQWNFRLLPLIFALIPALYLVQELAARLGLFGRAGFGEMIRARFGKTAALLALAGLALAAFGTLVTEFTGVAGVGELYGVSRDISLPATAFALLAVAATGSYRKVEQAALSVGLFEFAFLVVAWKARPHPLAVVRDFFHAPLTDRSFLFLAAAIVGSVFNPWMVFYQQAATARRKIDPEEFSVVRADTAAGAVLTQALTGAVLIAAAAALYTGDKGHSLDSIGQVGEALTAALGRDSGMLVYSLGVLGASFAAAIVASLALSWGVAEVFSARRIDAGAEGAGLFDSRRYMALYVVSVGAAAALVGFSHDLVWLNIATQVGNALLFPLIVGLLIALAAKALAPPLRLRGLRLAVMIFLAASVAVIGVIGAAAAVS</sequence>
<protein>
    <submittedName>
        <fullName evidence="8">Divalent metal cation transporter</fullName>
    </submittedName>
</protein>
<dbReference type="EMBL" id="JAIVFP010000001">
    <property type="protein sequence ID" value="MCI4683064.1"/>
    <property type="molecule type" value="Genomic_DNA"/>
</dbReference>
<evidence type="ECO:0000256" key="2">
    <source>
        <dbReference type="ARBA" id="ARBA00022448"/>
    </source>
</evidence>
<dbReference type="Proteomes" id="UP001139104">
    <property type="component" value="Unassembled WGS sequence"/>
</dbReference>
<comment type="subcellular location">
    <subcellularLocation>
        <location evidence="1">Membrane</location>
        <topology evidence="1">Multi-pass membrane protein</topology>
    </subcellularLocation>
</comment>
<keyword evidence="2" id="KW-0813">Transport</keyword>
<keyword evidence="9" id="KW-1185">Reference proteome</keyword>
<dbReference type="InterPro" id="IPR001046">
    <property type="entry name" value="NRAMP_fam"/>
</dbReference>
<comment type="caution">
    <text evidence="8">The sequence shown here is derived from an EMBL/GenBank/DDBJ whole genome shotgun (WGS) entry which is preliminary data.</text>
</comment>
<dbReference type="RefSeq" id="WP_243067036.1">
    <property type="nucleotide sequence ID" value="NZ_JAIVFK010000012.1"/>
</dbReference>
<feature type="transmembrane region" description="Helical" evidence="7">
    <location>
        <begin position="231"/>
        <end position="256"/>
    </location>
</feature>
<evidence type="ECO:0000256" key="6">
    <source>
        <dbReference type="ARBA" id="ARBA00023136"/>
    </source>
</evidence>
<feature type="transmembrane region" description="Helical" evidence="7">
    <location>
        <begin position="129"/>
        <end position="147"/>
    </location>
</feature>
<feature type="transmembrane region" description="Helical" evidence="7">
    <location>
        <begin position="154"/>
        <end position="171"/>
    </location>
</feature>
<evidence type="ECO:0000313" key="8">
    <source>
        <dbReference type="EMBL" id="MCI4683064.1"/>
    </source>
</evidence>
<feature type="transmembrane region" description="Helical" evidence="7">
    <location>
        <begin position="284"/>
        <end position="314"/>
    </location>
</feature>
<evidence type="ECO:0000313" key="9">
    <source>
        <dbReference type="Proteomes" id="UP001139104"/>
    </source>
</evidence>
<keyword evidence="3 7" id="KW-0812">Transmembrane</keyword>